<keyword evidence="3" id="KW-0964">Secreted</keyword>
<dbReference type="GO" id="GO:0043657">
    <property type="term" value="C:host cell"/>
    <property type="evidence" value="ECO:0007669"/>
    <property type="project" value="UniProtKB-SubCell"/>
</dbReference>
<reference evidence="6 7" key="1">
    <citation type="submission" date="2018-01" db="EMBL/GenBank/DDBJ databases">
        <title>Draft genome of the strawberry crown rot pathogen Phytophthora cactorum.</title>
        <authorList>
            <person name="Armitage A.D."/>
            <person name="Lysoe E."/>
            <person name="Nellist C.F."/>
            <person name="Harrison R.J."/>
            <person name="Brurberg M.B."/>
        </authorList>
    </citation>
    <scope>NUCLEOTIDE SEQUENCE [LARGE SCALE GENOMIC DNA]</scope>
    <source>
        <strain evidence="6 7">10300</strain>
    </source>
</reference>
<evidence type="ECO:0000256" key="1">
    <source>
        <dbReference type="ARBA" id="ARBA00004340"/>
    </source>
</evidence>
<dbReference type="OrthoDB" id="167272at2759"/>
<evidence type="ECO:0000313" key="6">
    <source>
        <dbReference type="EMBL" id="RAW23128.1"/>
    </source>
</evidence>
<dbReference type="InterPro" id="IPR045379">
    <property type="entry name" value="Crinkler_N"/>
</dbReference>
<protein>
    <recommendedName>
        <fullName evidence="5">Crinkler effector protein N-terminal domain-containing protein</fullName>
    </recommendedName>
</protein>
<evidence type="ECO:0000256" key="4">
    <source>
        <dbReference type="SAM" id="MobiDB-lite"/>
    </source>
</evidence>
<feature type="domain" description="Crinkler effector protein N-terminal" evidence="5">
    <location>
        <begin position="46"/>
        <end position="101"/>
    </location>
</feature>
<accession>A0A329RII2</accession>
<dbReference type="Pfam" id="PF20147">
    <property type="entry name" value="Crinkler"/>
    <property type="match status" value="1"/>
</dbReference>
<gene>
    <name evidence="6" type="ORF">PC110_g20432</name>
</gene>
<evidence type="ECO:0000259" key="5">
    <source>
        <dbReference type="Pfam" id="PF20147"/>
    </source>
</evidence>
<dbReference type="EMBL" id="MJFZ01001128">
    <property type="protein sequence ID" value="RAW23128.1"/>
    <property type="molecule type" value="Genomic_DNA"/>
</dbReference>
<comment type="subcellular location">
    <subcellularLocation>
        <location evidence="1">Host cell</location>
    </subcellularLocation>
    <subcellularLocation>
        <location evidence="2">Secreted</location>
    </subcellularLocation>
</comment>
<keyword evidence="7" id="KW-1185">Reference proteome</keyword>
<organism evidence="6 7">
    <name type="scientific">Phytophthora cactorum</name>
    <dbReference type="NCBI Taxonomy" id="29920"/>
    <lineage>
        <taxon>Eukaryota</taxon>
        <taxon>Sar</taxon>
        <taxon>Stramenopiles</taxon>
        <taxon>Oomycota</taxon>
        <taxon>Peronosporomycetes</taxon>
        <taxon>Peronosporales</taxon>
        <taxon>Peronosporaceae</taxon>
        <taxon>Phytophthora</taxon>
    </lineage>
</organism>
<sequence length="101" mass="11297">MRQFFTARKSSTRGVSSLVESPPPEILSLPSSSFQNLPRRRKMVLLNCAFIREGSVISIIIEEWKTVALLKKAIKEEKPDTIKGEADKLQLSLAKKGGAWL</sequence>
<dbReference type="AlphaFoldDB" id="A0A329RII2"/>
<feature type="region of interest" description="Disordered" evidence="4">
    <location>
        <begin position="1"/>
        <end position="23"/>
    </location>
</feature>
<dbReference type="VEuPathDB" id="FungiDB:PC110_g20432"/>
<proteinExistence type="predicted"/>
<comment type="caution">
    <text evidence="6">The sequence shown here is derived from an EMBL/GenBank/DDBJ whole genome shotgun (WGS) entry which is preliminary data.</text>
</comment>
<evidence type="ECO:0000256" key="2">
    <source>
        <dbReference type="ARBA" id="ARBA00004613"/>
    </source>
</evidence>
<evidence type="ECO:0000256" key="3">
    <source>
        <dbReference type="ARBA" id="ARBA00022525"/>
    </source>
</evidence>
<name>A0A329RII2_9STRA</name>
<evidence type="ECO:0000313" key="7">
    <source>
        <dbReference type="Proteomes" id="UP000251314"/>
    </source>
</evidence>
<dbReference type="Proteomes" id="UP000251314">
    <property type="component" value="Unassembled WGS sequence"/>
</dbReference>
<dbReference type="GO" id="GO:0005576">
    <property type="term" value="C:extracellular region"/>
    <property type="evidence" value="ECO:0007669"/>
    <property type="project" value="UniProtKB-SubCell"/>
</dbReference>